<dbReference type="InterPro" id="IPR013154">
    <property type="entry name" value="ADH-like_N"/>
</dbReference>
<dbReference type="Gene3D" id="3.90.180.10">
    <property type="entry name" value="Medium-chain alcohol dehydrogenases, catalytic domain"/>
    <property type="match status" value="1"/>
</dbReference>
<dbReference type="CDD" id="cd08276">
    <property type="entry name" value="MDR7"/>
    <property type="match status" value="1"/>
</dbReference>
<dbReference type="Pfam" id="PF08240">
    <property type="entry name" value="ADH_N"/>
    <property type="match status" value="1"/>
</dbReference>
<dbReference type="GO" id="GO:0016491">
    <property type="term" value="F:oxidoreductase activity"/>
    <property type="evidence" value="ECO:0007669"/>
    <property type="project" value="InterPro"/>
</dbReference>
<protein>
    <submittedName>
        <fullName evidence="2">NAD(P)-dependent alcohol dehydrogenase</fullName>
    </submittedName>
</protein>
<name>A0A9X2YYW1_9MYCO</name>
<dbReference type="InterPro" id="IPR013149">
    <property type="entry name" value="ADH-like_C"/>
</dbReference>
<sequence length="332" mass="34356">MRAVVVQRPGTTNPLEVVDVPDPGDPQPGEVRVRLHGSSLNFHDGLVIGDPNTAVGHVPLADGGGVVEAVGAGVTDLAEGDAVFAAFTPEWADGAPTRDAFAATPGIGPPGYAQDVVVVPASHFTLAPHGWSAHEAATLTVAGLTAWRSVIVEGRVKPGDVVLVLGTGGVATFAVQFAKMAGATVVTTSSSEAKLERAKALGADHLVNYREVTDWGRHVADLTGGADLVVELGGSGTLPQSIDAARVGAQISLIGVLDGASGAIHTGSLTMKQLRLHGIVVGSRRHQQDMVRALQDNDIRPVVDRTFGLGDLPTALEYFRTARHVGKVTLSW</sequence>
<dbReference type="Proteomes" id="UP001141629">
    <property type="component" value="Unassembled WGS sequence"/>
</dbReference>
<organism evidence="2 3">
    <name type="scientific">Mycobacterium yunnanensis</name>
    <dbReference type="NCBI Taxonomy" id="368477"/>
    <lineage>
        <taxon>Bacteria</taxon>
        <taxon>Bacillati</taxon>
        <taxon>Actinomycetota</taxon>
        <taxon>Actinomycetes</taxon>
        <taxon>Mycobacteriales</taxon>
        <taxon>Mycobacteriaceae</taxon>
        <taxon>Mycobacterium</taxon>
    </lineage>
</organism>
<dbReference type="PANTHER" id="PTHR45033:SF2">
    <property type="entry name" value="ZINC-TYPE ALCOHOL DEHYDROGENASE-LIKE PROTEIN C1773.06C"/>
    <property type="match status" value="1"/>
</dbReference>
<dbReference type="InterPro" id="IPR036291">
    <property type="entry name" value="NAD(P)-bd_dom_sf"/>
</dbReference>
<dbReference type="RefSeq" id="WP_263994784.1">
    <property type="nucleotide sequence ID" value="NZ_JACKVK010000004.1"/>
</dbReference>
<evidence type="ECO:0000259" key="1">
    <source>
        <dbReference type="SMART" id="SM00829"/>
    </source>
</evidence>
<dbReference type="InterPro" id="IPR011032">
    <property type="entry name" value="GroES-like_sf"/>
</dbReference>
<dbReference type="Gene3D" id="3.40.50.720">
    <property type="entry name" value="NAD(P)-binding Rossmann-like Domain"/>
    <property type="match status" value="1"/>
</dbReference>
<dbReference type="SUPFAM" id="SSF50129">
    <property type="entry name" value="GroES-like"/>
    <property type="match status" value="1"/>
</dbReference>
<evidence type="ECO:0000313" key="2">
    <source>
        <dbReference type="EMBL" id="MCV7419994.1"/>
    </source>
</evidence>
<dbReference type="SMART" id="SM00829">
    <property type="entry name" value="PKS_ER"/>
    <property type="match status" value="1"/>
</dbReference>
<dbReference type="EMBL" id="JACKVK010000004">
    <property type="protein sequence ID" value="MCV7419994.1"/>
    <property type="molecule type" value="Genomic_DNA"/>
</dbReference>
<proteinExistence type="predicted"/>
<dbReference type="InterPro" id="IPR020843">
    <property type="entry name" value="ER"/>
</dbReference>
<comment type="caution">
    <text evidence="2">The sequence shown here is derived from an EMBL/GenBank/DDBJ whole genome shotgun (WGS) entry which is preliminary data.</text>
</comment>
<dbReference type="Pfam" id="PF00107">
    <property type="entry name" value="ADH_zinc_N"/>
    <property type="match status" value="1"/>
</dbReference>
<dbReference type="AlphaFoldDB" id="A0A9X2YYW1"/>
<reference evidence="2" key="1">
    <citation type="submission" date="2020-07" db="EMBL/GenBank/DDBJ databases">
        <authorList>
            <person name="Pettersson B.M.F."/>
            <person name="Behra P.R.K."/>
            <person name="Ramesh M."/>
            <person name="Das S."/>
            <person name="Dasgupta S."/>
            <person name="Kirsebom L.A."/>
        </authorList>
    </citation>
    <scope>NUCLEOTIDE SEQUENCE</scope>
    <source>
        <strain evidence="2">DSM 44838</strain>
    </source>
</reference>
<evidence type="ECO:0000313" key="3">
    <source>
        <dbReference type="Proteomes" id="UP001141629"/>
    </source>
</evidence>
<reference evidence="2" key="2">
    <citation type="journal article" date="2022" name="BMC Genomics">
        <title>Comparative genome analysis of mycobacteria focusing on tRNA and non-coding RNA.</title>
        <authorList>
            <person name="Behra P.R.K."/>
            <person name="Pettersson B.M.F."/>
            <person name="Ramesh M."/>
            <person name="Das S."/>
            <person name="Dasgupta S."/>
            <person name="Kirsebom L.A."/>
        </authorList>
    </citation>
    <scope>NUCLEOTIDE SEQUENCE</scope>
    <source>
        <strain evidence="2">DSM 44838</strain>
    </source>
</reference>
<feature type="domain" description="Enoyl reductase (ER)" evidence="1">
    <location>
        <begin position="10"/>
        <end position="330"/>
    </location>
</feature>
<dbReference type="InterPro" id="IPR052711">
    <property type="entry name" value="Zinc_ADH-like"/>
</dbReference>
<dbReference type="SUPFAM" id="SSF51735">
    <property type="entry name" value="NAD(P)-binding Rossmann-fold domains"/>
    <property type="match status" value="1"/>
</dbReference>
<accession>A0A9X2YYW1</accession>
<keyword evidence="3" id="KW-1185">Reference proteome</keyword>
<gene>
    <name evidence="2" type="ORF">H7K45_05535</name>
</gene>
<dbReference type="PANTHER" id="PTHR45033">
    <property type="match status" value="1"/>
</dbReference>